<keyword evidence="1" id="KW-0732">Signal</keyword>
<feature type="domain" description="Amidohydrolase-related" evidence="2">
    <location>
        <begin position="85"/>
        <end position="446"/>
    </location>
</feature>
<reference evidence="3 4" key="1">
    <citation type="submission" date="2019-02" db="EMBL/GenBank/DDBJ databases">
        <title>Deep-cultivation of Planctomycetes and their phenomic and genomic characterization uncovers novel biology.</title>
        <authorList>
            <person name="Wiegand S."/>
            <person name="Jogler M."/>
            <person name="Boedeker C."/>
            <person name="Pinto D."/>
            <person name="Vollmers J."/>
            <person name="Rivas-Marin E."/>
            <person name="Kohn T."/>
            <person name="Peeters S.H."/>
            <person name="Heuer A."/>
            <person name="Rast P."/>
            <person name="Oberbeckmann S."/>
            <person name="Bunk B."/>
            <person name="Jeske O."/>
            <person name="Meyerdierks A."/>
            <person name="Storesund J.E."/>
            <person name="Kallscheuer N."/>
            <person name="Luecker S."/>
            <person name="Lage O.M."/>
            <person name="Pohl T."/>
            <person name="Merkel B.J."/>
            <person name="Hornburger P."/>
            <person name="Mueller R.-W."/>
            <person name="Bruemmer F."/>
            <person name="Labrenz M."/>
            <person name="Spormann A.M."/>
            <person name="Op Den Camp H."/>
            <person name="Overmann J."/>
            <person name="Amann R."/>
            <person name="Jetten M.S.M."/>
            <person name="Mascher T."/>
            <person name="Medema M.H."/>
            <person name="Devos D.P."/>
            <person name="Kaster A.-K."/>
            <person name="Ovreas L."/>
            <person name="Rohde M."/>
            <person name="Galperin M.Y."/>
            <person name="Jogler C."/>
        </authorList>
    </citation>
    <scope>NUCLEOTIDE SEQUENCE [LARGE SCALE GENOMIC DNA]</scope>
    <source>
        <strain evidence="3 4">V7</strain>
    </source>
</reference>
<dbReference type="CDD" id="cd01299">
    <property type="entry name" value="Met_dep_hydrolase_A"/>
    <property type="match status" value="1"/>
</dbReference>
<dbReference type="InterPro" id="IPR051781">
    <property type="entry name" value="Metallo-dep_Hydrolase"/>
</dbReference>
<comment type="caution">
    <text evidence="3">The sequence shown here is derived from an EMBL/GenBank/DDBJ whole genome shotgun (WGS) entry which is preliminary data.</text>
</comment>
<dbReference type="InterPro" id="IPR006680">
    <property type="entry name" value="Amidohydro-rel"/>
</dbReference>
<feature type="chain" id="PRO_5023042260" description="Amidohydrolase-related domain-containing protein" evidence="1">
    <location>
        <begin position="24"/>
        <end position="453"/>
    </location>
</feature>
<dbReference type="SUPFAM" id="SSF51338">
    <property type="entry name" value="Composite domain of metallo-dependent hydrolases"/>
    <property type="match status" value="1"/>
</dbReference>
<evidence type="ECO:0000313" key="4">
    <source>
        <dbReference type="Proteomes" id="UP000316476"/>
    </source>
</evidence>
<dbReference type="Proteomes" id="UP000316476">
    <property type="component" value="Unassembled WGS sequence"/>
</dbReference>
<dbReference type="Gene3D" id="3.20.20.140">
    <property type="entry name" value="Metal-dependent hydrolases"/>
    <property type="match status" value="1"/>
</dbReference>
<dbReference type="PANTHER" id="PTHR43135:SF3">
    <property type="entry name" value="ALPHA-D-RIBOSE 1-METHYLPHOSPHONATE 5-TRIPHOSPHATE DIPHOSPHATASE"/>
    <property type="match status" value="1"/>
</dbReference>
<accession>A0A5C6FJQ0</accession>
<evidence type="ECO:0000313" key="3">
    <source>
        <dbReference type="EMBL" id="TWU61105.1"/>
    </source>
</evidence>
<evidence type="ECO:0000256" key="1">
    <source>
        <dbReference type="SAM" id="SignalP"/>
    </source>
</evidence>
<dbReference type="EMBL" id="SJPZ01000003">
    <property type="protein sequence ID" value="TWU61105.1"/>
    <property type="molecule type" value="Genomic_DNA"/>
</dbReference>
<dbReference type="Pfam" id="PF01979">
    <property type="entry name" value="Amidohydro_1"/>
    <property type="match status" value="1"/>
</dbReference>
<name>A0A5C6FJQ0_9PLAN</name>
<dbReference type="PANTHER" id="PTHR43135">
    <property type="entry name" value="ALPHA-D-RIBOSE 1-METHYLPHOSPHONATE 5-TRIPHOSPHATE DIPHOSPHATASE"/>
    <property type="match status" value="1"/>
</dbReference>
<sequence precursor="true">MFSKIRMCLMCLSLYMLVGLTCAQESGDTNQDSMIAIRNARIFDGVSERLSEPSTVLIRGNLIEKIGREVKLSGDATIVDAGGRTLMPGLIDMHWHSAYANIPMQKGLNSDHAYHLLIAAKGNERALMRGFTTVRDVGGNVFSLAELTDARLYDGPRIFPSGPAISQTSGHTDFRPSTAVPADRNMPLVYMERIGHVMVADGVPDVLKRTREALRMGATQIKINSGGGVSSSFDPLDVSQFTFEETKAAVDAASDWNTYVCTHVFTDEAAQRALSAGVMCLEHGHLFTAETLKMMKEKGAYLSMQPILDDEDAIQFPEGSFSRQKYVEVTRGTDRVYRMARALGVKTVFGTDALFDPELADKQGKLLAKLGRWYTPVEALRQATSTAGELLSLSGPRNPYPDGPLGVIRVGAYADLIIVDGNPLEDLGLVVDADKNFMLIMKDGVIYKDRLGE</sequence>
<dbReference type="InterPro" id="IPR032466">
    <property type="entry name" value="Metal_Hydrolase"/>
</dbReference>
<dbReference type="InterPro" id="IPR011059">
    <property type="entry name" value="Metal-dep_hydrolase_composite"/>
</dbReference>
<dbReference type="Gene3D" id="2.30.40.10">
    <property type="entry name" value="Urease, subunit C, domain 1"/>
    <property type="match status" value="1"/>
</dbReference>
<gene>
    <name evidence="3" type="ORF">V7x_54170</name>
</gene>
<dbReference type="GO" id="GO:0016810">
    <property type="term" value="F:hydrolase activity, acting on carbon-nitrogen (but not peptide) bonds"/>
    <property type="evidence" value="ECO:0007669"/>
    <property type="project" value="InterPro"/>
</dbReference>
<dbReference type="InterPro" id="IPR057744">
    <property type="entry name" value="OTAase-like"/>
</dbReference>
<dbReference type="AlphaFoldDB" id="A0A5C6FJQ0"/>
<feature type="signal peptide" evidence="1">
    <location>
        <begin position="1"/>
        <end position="23"/>
    </location>
</feature>
<evidence type="ECO:0000259" key="2">
    <source>
        <dbReference type="Pfam" id="PF01979"/>
    </source>
</evidence>
<protein>
    <recommendedName>
        <fullName evidence="2">Amidohydrolase-related domain-containing protein</fullName>
    </recommendedName>
</protein>
<dbReference type="SUPFAM" id="SSF51556">
    <property type="entry name" value="Metallo-dependent hydrolases"/>
    <property type="match status" value="1"/>
</dbReference>
<organism evidence="3 4">
    <name type="scientific">Crateriforma conspicua</name>
    <dbReference type="NCBI Taxonomy" id="2527996"/>
    <lineage>
        <taxon>Bacteria</taxon>
        <taxon>Pseudomonadati</taxon>
        <taxon>Planctomycetota</taxon>
        <taxon>Planctomycetia</taxon>
        <taxon>Planctomycetales</taxon>
        <taxon>Planctomycetaceae</taxon>
        <taxon>Crateriforma</taxon>
    </lineage>
</organism>
<proteinExistence type="predicted"/>